<evidence type="ECO:0000259" key="2">
    <source>
        <dbReference type="Pfam" id="PF13391"/>
    </source>
</evidence>
<feature type="compositionally biased region" description="Basic and acidic residues" evidence="1">
    <location>
        <begin position="135"/>
        <end position="147"/>
    </location>
</feature>
<sequence>MGLGRTPVHIISEDEISEKAFDPKDAEKVKEKIIRSIANRRGQAKFRKKLLKIYDGKCAISATNLPPILEAAHIVPYQGENTNNITNGILLRSDFHLLFDLGLIGINNAYKVVVSSSLSNTEYAQHHASNIFLPKEKSQRPSREALDFRPLPYRQ</sequence>
<evidence type="ECO:0000313" key="4">
    <source>
        <dbReference type="Proteomes" id="UP000198559"/>
    </source>
</evidence>
<protein>
    <recommendedName>
        <fullName evidence="2">HNH nuclease domain-containing protein</fullName>
    </recommendedName>
</protein>
<dbReference type="RefSeq" id="WP_202776004.1">
    <property type="nucleotide sequence ID" value="NZ_CAESAP020000214.1"/>
</dbReference>
<reference evidence="4" key="1">
    <citation type="submission" date="2016-06" db="EMBL/GenBank/DDBJ databases">
        <authorList>
            <person name="Petersen J."/>
            <person name="Sayavedra L."/>
        </authorList>
    </citation>
    <scope>NUCLEOTIDE SEQUENCE [LARGE SCALE GENOMIC DNA]</scope>
    <source>
        <strain evidence="4">BazSymB</strain>
    </source>
</reference>
<accession>A0A1H6LQ85</accession>
<evidence type="ECO:0000256" key="1">
    <source>
        <dbReference type="SAM" id="MobiDB-lite"/>
    </source>
</evidence>
<dbReference type="Proteomes" id="UP000198559">
    <property type="component" value="Unassembled WGS sequence"/>
</dbReference>
<evidence type="ECO:0000313" key="3">
    <source>
        <dbReference type="EMBL" id="SEH86918.1"/>
    </source>
</evidence>
<dbReference type="AlphaFoldDB" id="A0A1H6LQ85"/>
<dbReference type="Pfam" id="PF13391">
    <property type="entry name" value="HNH_2"/>
    <property type="match status" value="1"/>
</dbReference>
<proteinExistence type="predicted"/>
<feature type="region of interest" description="Disordered" evidence="1">
    <location>
        <begin position="135"/>
        <end position="155"/>
    </location>
</feature>
<organism evidence="3 4">
    <name type="scientific">Bathymodiolus azoricus thioautotrophic gill symbiont</name>
    <dbReference type="NCBI Taxonomy" id="235205"/>
    <lineage>
        <taxon>Bacteria</taxon>
        <taxon>Pseudomonadati</taxon>
        <taxon>Pseudomonadota</taxon>
        <taxon>Gammaproteobacteria</taxon>
        <taxon>sulfur-oxidizing symbionts</taxon>
    </lineage>
</organism>
<gene>
    <name evidence="3" type="ORF">BAZSYMB_SCAFFOLD00051_10</name>
</gene>
<feature type="domain" description="HNH nuclease" evidence="2">
    <location>
        <begin position="58"/>
        <end position="107"/>
    </location>
</feature>
<dbReference type="EMBL" id="CVUD02000194">
    <property type="protein sequence ID" value="SEH86918.1"/>
    <property type="molecule type" value="Genomic_DNA"/>
</dbReference>
<name>A0A1H6LQ85_9GAMM</name>
<dbReference type="InterPro" id="IPR003615">
    <property type="entry name" value="HNH_nuc"/>
</dbReference>